<feature type="non-terminal residue" evidence="1">
    <location>
        <position position="1"/>
    </location>
</feature>
<accession>A0A0H5QRP0</accession>
<protein>
    <submittedName>
        <fullName evidence="1">Uncharacterized protein</fullName>
    </submittedName>
</protein>
<dbReference type="EMBL" id="HACM01004266">
    <property type="protein sequence ID" value="CRZ04708.1"/>
    <property type="molecule type" value="Transcribed_RNA"/>
</dbReference>
<proteinExistence type="predicted"/>
<evidence type="ECO:0000313" key="1">
    <source>
        <dbReference type="EMBL" id="CRZ04708.1"/>
    </source>
</evidence>
<dbReference type="AlphaFoldDB" id="A0A0H5QRP0"/>
<name>A0A0H5QRP0_9EUKA</name>
<organism evidence="1">
    <name type="scientific">Spongospora subterranea</name>
    <dbReference type="NCBI Taxonomy" id="70186"/>
    <lineage>
        <taxon>Eukaryota</taxon>
        <taxon>Sar</taxon>
        <taxon>Rhizaria</taxon>
        <taxon>Endomyxa</taxon>
        <taxon>Phytomyxea</taxon>
        <taxon>Plasmodiophorida</taxon>
        <taxon>Plasmodiophoridae</taxon>
        <taxon>Spongospora</taxon>
    </lineage>
</organism>
<sequence length="114" mass="12322">CIPAVNFFAANILYDICPDNIADLTVQHQVPESQLLGTASFPLSTHAISSNEFVGQVSSSERSQTGNGFTPNSDQRYIGSPDVTGFLTTILALKMFCLSPKNARLIDCRAKSCH</sequence>
<reference evidence="1" key="1">
    <citation type="submission" date="2015-04" db="EMBL/GenBank/DDBJ databases">
        <title>The genome sequence of the plant pathogenic Rhizarian Plasmodiophora brassicae reveals insights in its biotrophic life cycle and the origin of chitin synthesis.</title>
        <authorList>
            <person name="Schwelm A."/>
            <person name="Fogelqvist J."/>
            <person name="Knaust A."/>
            <person name="Julke S."/>
            <person name="Lilja T."/>
            <person name="Dhandapani V."/>
            <person name="Bonilla-Rosso G."/>
            <person name="Karlsson M."/>
            <person name="Shevchenko A."/>
            <person name="Choi S.R."/>
            <person name="Kim H.G."/>
            <person name="Park J.Y."/>
            <person name="Lim Y.P."/>
            <person name="Ludwig-Muller J."/>
            <person name="Dixelius C."/>
        </authorList>
    </citation>
    <scope>NUCLEOTIDE SEQUENCE</scope>
    <source>
        <tissue evidence="1">Potato root galls</tissue>
    </source>
</reference>